<name>A0A1G9UAH7_9BURK</name>
<dbReference type="EMBL" id="FNHP01000008">
    <property type="protein sequence ID" value="SDM56823.1"/>
    <property type="molecule type" value="Genomic_DNA"/>
</dbReference>
<accession>A0A1G9UAH7</accession>
<proteinExistence type="predicted"/>
<protein>
    <submittedName>
        <fullName evidence="1">Uncharacterized protein</fullName>
    </submittedName>
</protein>
<organism evidence="1 2">
    <name type="scientific">Oryzisolibacter propanilivorax</name>
    <dbReference type="NCBI Taxonomy" id="1527607"/>
    <lineage>
        <taxon>Bacteria</taxon>
        <taxon>Pseudomonadati</taxon>
        <taxon>Pseudomonadota</taxon>
        <taxon>Betaproteobacteria</taxon>
        <taxon>Burkholderiales</taxon>
        <taxon>Comamonadaceae</taxon>
        <taxon>Oryzisolibacter</taxon>
    </lineage>
</organism>
<dbReference type="STRING" id="1527607.SAMN05428957_10868"/>
<dbReference type="AlphaFoldDB" id="A0A1G9UAH7"/>
<evidence type="ECO:0000313" key="2">
    <source>
        <dbReference type="Proteomes" id="UP000198552"/>
    </source>
</evidence>
<dbReference type="RefSeq" id="WP_091571147.1">
    <property type="nucleotide sequence ID" value="NZ_FNHP01000008.1"/>
</dbReference>
<reference evidence="2" key="1">
    <citation type="submission" date="2016-10" db="EMBL/GenBank/DDBJ databases">
        <authorList>
            <person name="Varghese N."/>
            <person name="Submissions S."/>
        </authorList>
    </citation>
    <scope>NUCLEOTIDE SEQUENCE [LARGE SCALE GENOMIC DNA]</scope>
    <source>
        <strain evidence="2">EPL6</strain>
    </source>
</reference>
<sequence length="97" mass="10865">MDDDDFIRLSDSDDALYRAFGVLVGQLHRTRIIEASALASEMRLLADRLDKEEPVRPLSARGLRRIAQSIDEAAPGWEELRAVQELYRPGEPGSGSR</sequence>
<dbReference type="Proteomes" id="UP000198552">
    <property type="component" value="Unassembled WGS sequence"/>
</dbReference>
<keyword evidence="2" id="KW-1185">Reference proteome</keyword>
<evidence type="ECO:0000313" key="1">
    <source>
        <dbReference type="EMBL" id="SDM56823.1"/>
    </source>
</evidence>
<gene>
    <name evidence="1" type="ORF">SAMN05428957_10868</name>
</gene>